<dbReference type="Pfam" id="PF05133">
    <property type="entry name" value="SPP1_portal"/>
    <property type="match status" value="1"/>
</dbReference>
<dbReference type="InterPro" id="IPR021145">
    <property type="entry name" value="Portal_protein_SPP1_Gp6-like"/>
</dbReference>
<evidence type="ECO:0000313" key="1">
    <source>
        <dbReference type="EMBL" id="MFD2523044.1"/>
    </source>
</evidence>
<reference evidence="2" key="1">
    <citation type="journal article" date="2019" name="Int. J. Syst. Evol. Microbiol.">
        <title>The Global Catalogue of Microorganisms (GCM) 10K type strain sequencing project: providing services to taxonomists for standard genome sequencing and annotation.</title>
        <authorList>
            <consortium name="The Broad Institute Genomics Platform"/>
            <consortium name="The Broad Institute Genome Sequencing Center for Infectious Disease"/>
            <person name="Wu L."/>
            <person name="Ma J."/>
        </authorList>
    </citation>
    <scope>NUCLEOTIDE SEQUENCE [LARGE SCALE GENOMIC DNA]</scope>
    <source>
        <strain evidence="2">KCTC 52344</strain>
    </source>
</reference>
<keyword evidence="2" id="KW-1185">Reference proteome</keyword>
<proteinExistence type="predicted"/>
<gene>
    <name evidence="1" type="ORF">ACFSR2_19260</name>
</gene>
<dbReference type="EMBL" id="JBHULC010000027">
    <property type="protein sequence ID" value="MFD2523044.1"/>
    <property type="molecule type" value="Genomic_DNA"/>
</dbReference>
<organism evidence="1 2">
    <name type="scientific">Emticicia soli</name>
    <dbReference type="NCBI Taxonomy" id="2027878"/>
    <lineage>
        <taxon>Bacteria</taxon>
        <taxon>Pseudomonadati</taxon>
        <taxon>Bacteroidota</taxon>
        <taxon>Cytophagia</taxon>
        <taxon>Cytophagales</taxon>
        <taxon>Leadbetterellaceae</taxon>
        <taxon>Emticicia</taxon>
    </lineage>
</organism>
<dbReference type="RefSeq" id="WP_340240073.1">
    <property type="nucleotide sequence ID" value="NZ_JBBEWC010000018.1"/>
</dbReference>
<name>A0ABW5JBX2_9BACT</name>
<protein>
    <submittedName>
        <fullName evidence="1">Phage portal protein</fullName>
    </submittedName>
</protein>
<comment type="caution">
    <text evidence="1">The sequence shown here is derived from an EMBL/GenBank/DDBJ whole genome shotgun (WGS) entry which is preliminary data.</text>
</comment>
<sequence>MKVFEITETDDIEASIKFFKDAIEQPRIDELKAQYQVAQHPVFDLRKRPDRKVLKEDGSFERWDSVNRLGLPIQKKIVGASVAFLFGNPVKLMCQTQSPAETEALDLIRKVMLGNKIDSFNRRIARDLFRATSVAEVWFVTGESKGPKHSDYGFETPYRIKVMKLSPWEGDELYPCFDKYGDMAAFCRGYSLFVDAKEVPYFEVYTDEEYKLFEKTDDGWQERESTVNSIGKIPVVFASEEQSDWADVQTAIERLEHLLSNFADTNDYHGNPKIFIEGEIEGFVKKGESGAIIQGEKGSKASYLSWDHAPESIKLEIETLFKVIYSFTQTPDISFDTLKDLKQGISGVALEMLFMDAHLKVHEKREIFDEYLQRRINIVKAYIGWLKPELKATLGAMAVQSEIMPFMINDIGSVIRNMQSASGGKAILSQKTAIEKAGMVINAEAELKQIRAEEELKITSKL</sequence>
<dbReference type="Proteomes" id="UP001597510">
    <property type="component" value="Unassembled WGS sequence"/>
</dbReference>
<accession>A0ABW5JBX2</accession>
<evidence type="ECO:0000313" key="2">
    <source>
        <dbReference type="Proteomes" id="UP001597510"/>
    </source>
</evidence>